<dbReference type="Gene3D" id="3.40.50.1820">
    <property type="entry name" value="alpha/beta hydrolase"/>
    <property type="match status" value="1"/>
</dbReference>
<dbReference type="RefSeq" id="WP_048397229.1">
    <property type="nucleotide sequence ID" value="NZ_JYLB01000010.1"/>
</dbReference>
<dbReference type="InterPro" id="IPR000639">
    <property type="entry name" value="Epox_hydrolase-like"/>
</dbReference>
<dbReference type="EMBL" id="LT629746">
    <property type="protein sequence ID" value="SDT10934.1"/>
    <property type="molecule type" value="Genomic_DNA"/>
</dbReference>
<evidence type="ECO:0000313" key="2">
    <source>
        <dbReference type="EMBL" id="KAB0500460.1"/>
    </source>
</evidence>
<dbReference type="PATRIC" id="fig|163011.3.peg.234"/>
<proteinExistence type="predicted"/>
<reference evidence="3" key="1">
    <citation type="submission" date="2016-10" db="EMBL/GenBank/DDBJ databases">
        <authorList>
            <person name="de Groot N.N."/>
        </authorList>
    </citation>
    <scope>NUCLEOTIDE SEQUENCE [LARGE SCALE GENOMIC DNA]</scope>
    <source>
        <strain evidence="3">BS3782</strain>
    </source>
</reference>
<organism evidence="3 4">
    <name type="scientific">Pseudomonas lini</name>
    <dbReference type="NCBI Taxonomy" id="163011"/>
    <lineage>
        <taxon>Bacteria</taxon>
        <taxon>Pseudomonadati</taxon>
        <taxon>Pseudomonadota</taxon>
        <taxon>Gammaproteobacteria</taxon>
        <taxon>Pseudomonadales</taxon>
        <taxon>Pseudomonadaceae</taxon>
        <taxon>Pseudomonas</taxon>
    </lineage>
</organism>
<dbReference type="PRINTS" id="PR00412">
    <property type="entry name" value="EPOXHYDRLASE"/>
</dbReference>
<dbReference type="PRINTS" id="PR00111">
    <property type="entry name" value="ABHYDROLASE"/>
</dbReference>
<evidence type="ECO:0000259" key="1">
    <source>
        <dbReference type="Pfam" id="PF00561"/>
    </source>
</evidence>
<dbReference type="Proteomes" id="UP000182814">
    <property type="component" value="Chromosome I"/>
</dbReference>
<dbReference type="Pfam" id="PF00561">
    <property type="entry name" value="Abhydrolase_1"/>
    <property type="match status" value="1"/>
</dbReference>
<keyword evidence="4" id="KW-1185">Reference proteome</keyword>
<dbReference type="InterPro" id="IPR029058">
    <property type="entry name" value="AB_hydrolase_fold"/>
</dbReference>
<feature type="domain" description="AB hydrolase-1" evidence="1">
    <location>
        <begin position="17"/>
        <end position="251"/>
    </location>
</feature>
<reference evidence="4" key="2">
    <citation type="submission" date="2016-10" db="EMBL/GenBank/DDBJ databases">
        <authorList>
            <person name="Varghese N."/>
            <person name="Submissions S."/>
        </authorList>
    </citation>
    <scope>NUCLEOTIDE SEQUENCE [LARGE SCALE GENOMIC DNA]</scope>
    <source>
        <strain evidence="4">BS3782</strain>
    </source>
</reference>
<gene>
    <name evidence="2" type="ORF">F7R14_24325</name>
    <name evidence="3" type="ORF">SAMN04490191_3194</name>
</gene>
<dbReference type="Proteomes" id="UP000434925">
    <property type="component" value="Unassembled WGS sequence"/>
</dbReference>
<dbReference type="AlphaFoldDB" id="A0A0J6H6K1"/>
<keyword evidence="2" id="KW-0378">Hydrolase</keyword>
<dbReference type="GO" id="GO:0016787">
    <property type="term" value="F:hydrolase activity"/>
    <property type="evidence" value="ECO:0007669"/>
    <property type="project" value="UniProtKB-KW"/>
</dbReference>
<dbReference type="InterPro" id="IPR050228">
    <property type="entry name" value="Carboxylesterase_BioH"/>
</dbReference>
<protein>
    <submittedName>
        <fullName evidence="2">Alpha/beta hydrolase</fullName>
    </submittedName>
    <submittedName>
        <fullName evidence="3">Pimeloyl-ACP methyl ester carboxylesterase</fullName>
    </submittedName>
</protein>
<dbReference type="PANTHER" id="PTHR43194:SF2">
    <property type="entry name" value="PEROXISOMAL MEMBRANE PROTEIN LPX1"/>
    <property type="match status" value="1"/>
</dbReference>
<evidence type="ECO:0000313" key="5">
    <source>
        <dbReference type="Proteomes" id="UP000434925"/>
    </source>
</evidence>
<dbReference type="SUPFAM" id="SSF53474">
    <property type="entry name" value="alpha/beta-Hydrolases"/>
    <property type="match status" value="1"/>
</dbReference>
<evidence type="ECO:0000313" key="3">
    <source>
        <dbReference type="EMBL" id="SDT10934.1"/>
    </source>
</evidence>
<accession>A0A0J6H6K1</accession>
<name>A0A0J6H6K1_9PSED</name>
<dbReference type="PANTHER" id="PTHR43194">
    <property type="entry name" value="HYDROLASE ALPHA/BETA FOLD FAMILY"/>
    <property type="match status" value="1"/>
</dbReference>
<dbReference type="InterPro" id="IPR000073">
    <property type="entry name" value="AB_hydrolase_1"/>
</dbReference>
<reference evidence="2 5" key="3">
    <citation type="submission" date="2019-09" db="EMBL/GenBank/DDBJ databases">
        <title>Draft genome sequences of 48 bacterial type strains from the CCUG.</title>
        <authorList>
            <person name="Tunovic T."/>
            <person name="Pineiro-Iglesias B."/>
            <person name="Unosson C."/>
            <person name="Inganas E."/>
            <person name="Ohlen M."/>
            <person name="Cardew S."/>
            <person name="Jensie-Markopoulos S."/>
            <person name="Salva-Serra F."/>
            <person name="Jaen-Luchoro D."/>
            <person name="Karlsson R."/>
            <person name="Svensson-Stadler L."/>
            <person name="Chun J."/>
            <person name="Moore E."/>
        </authorList>
    </citation>
    <scope>NUCLEOTIDE SEQUENCE [LARGE SCALE GENOMIC DNA]</scope>
    <source>
        <strain evidence="2 5">CCUG 51522</strain>
    </source>
</reference>
<dbReference type="EMBL" id="VZPO01000011">
    <property type="protein sequence ID" value="KAB0500460.1"/>
    <property type="molecule type" value="Genomic_DNA"/>
</dbReference>
<sequence>MKPVEPFYRDAGVGPGVVCFHANASHSVQWRGLQDHLAAKFRVLALDSFGAGKSPAWPTDRIVTLSEEARFAEPVLARAGEPLILVGHSYGGAVALIAALQNPGRVRALVLYEPTLFALLDAESPPPNEADAIREVVANAGLALEAGNLDAAAQHFIDYWMGAGAWEQTPEQRKPSIAAAVANVQGWAHALLNEPTPLQAFRSLNLPVLFMVGKDSPASSRAVARLLTGALPNVEVVELEGLGHMGPVTHPEIVNQVIVQFIERS</sequence>
<evidence type="ECO:0000313" key="4">
    <source>
        <dbReference type="Proteomes" id="UP000182814"/>
    </source>
</evidence>